<dbReference type="AlphaFoldDB" id="A0A8H7C2B3"/>
<feature type="compositionally biased region" description="Low complexity" evidence="1">
    <location>
        <begin position="89"/>
        <end position="102"/>
    </location>
</feature>
<evidence type="ECO:0000313" key="2">
    <source>
        <dbReference type="EMBL" id="KAF7760918.1"/>
    </source>
</evidence>
<feature type="region of interest" description="Disordered" evidence="1">
    <location>
        <begin position="433"/>
        <end position="584"/>
    </location>
</feature>
<feature type="region of interest" description="Disordered" evidence="1">
    <location>
        <begin position="892"/>
        <end position="919"/>
    </location>
</feature>
<feature type="region of interest" description="Disordered" evidence="1">
    <location>
        <begin position="347"/>
        <end position="382"/>
    </location>
</feature>
<feature type="region of interest" description="Disordered" evidence="1">
    <location>
        <begin position="812"/>
        <end position="849"/>
    </location>
</feature>
<organism evidence="2 3">
    <name type="scientific">Agaricus bisporus var. burnettii</name>
    <dbReference type="NCBI Taxonomy" id="192524"/>
    <lineage>
        <taxon>Eukaryota</taxon>
        <taxon>Fungi</taxon>
        <taxon>Dikarya</taxon>
        <taxon>Basidiomycota</taxon>
        <taxon>Agaricomycotina</taxon>
        <taxon>Agaricomycetes</taxon>
        <taxon>Agaricomycetidae</taxon>
        <taxon>Agaricales</taxon>
        <taxon>Agaricineae</taxon>
        <taxon>Agaricaceae</taxon>
        <taxon>Agaricus</taxon>
    </lineage>
</organism>
<feature type="compositionally biased region" description="Low complexity" evidence="1">
    <location>
        <begin position="627"/>
        <end position="645"/>
    </location>
</feature>
<comment type="caution">
    <text evidence="2">The sequence shown here is derived from an EMBL/GenBank/DDBJ whole genome shotgun (WGS) entry which is preliminary data.</text>
</comment>
<feature type="compositionally biased region" description="Low complexity" evidence="1">
    <location>
        <begin position="496"/>
        <end position="507"/>
    </location>
</feature>
<evidence type="ECO:0000313" key="3">
    <source>
        <dbReference type="Proteomes" id="UP000629468"/>
    </source>
</evidence>
<feature type="region of interest" description="Disordered" evidence="1">
    <location>
        <begin position="624"/>
        <end position="651"/>
    </location>
</feature>
<feature type="compositionally biased region" description="Basic residues" evidence="1">
    <location>
        <begin position="441"/>
        <end position="453"/>
    </location>
</feature>
<feature type="compositionally biased region" description="Polar residues" evidence="1">
    <location>
        <begin position="701"/>
        <end position="712"/>
    </location>
</feature>
<reference evidence="2 3" key="1">
    <citation type="journal article" name="Sci. Rep.">
        <title>Telomere-to-telomere assembled and centromere annotated genomes of the two main subspecies of the button mushroom Agaricus bisporus reveal especially polymorphic chromosome ends.</title>
        <authorList>
            <person name="Sonnenberg A.S.M."/>
            <person name="Sedaghat-Telgerd N."/>
            <person name="Lavrijssen B."/>
            <person name="Ohm R.A."/>
            <person name="Hendrickx P.M."/>
            <person name="Scholtmeijer K."/>
            <person name="Baars J.J.P."/>
            <person name="van Peer A."/>
        </authorList>
    </citation>
    <scope>NUCLEOTIDE SEQUENCE [LARGE SCALE GENOMIC DNA]</scope>
    <source>
        <strain evidence="2 3">H119_p4</strain>
    </source>
</reference>
<feature type="region of interest" description="Disordered" evidence="1">
    <location>
        <begin position="76"/>
        <end position="103"/>
    </location>
</feature>
<gene>
    <name evidence="2" type="ORF">Agabi119p4_10327</name>
</gene>
<protein>
    <submittedName>
        <fullName evidence="2">Uncharacterized protein</fullName>
    </submittedName>
</protein>
<feature type="region of interest" description="Disordered" evidence="1">
    <location>
        <begin position="686"/>
        <end position="797"/>
    </location>
</feature>
<feature type="region of interest" description="Disordered" evidence="1">
    <location>
        <begin position="248"/>
        <end position="322"/>
    </location>
</feature>
<name>A0A8H7C2B3_AGABI</name>
<feature type="compositionally biased region" description="Pro residues" evidence="1">
    <location>
        <begin position="909"/>
        <end position="918"/>
    </location>
</feature>
<feature type="region of interest" description="Disordered" evidence="1">
    <location>
        <begin position="124"/>
        <end position="146"/>
    </location>
</feature>
<feature type="compositionally biased region" description="Polar residues" evidence="1">
    <location>
        <begin position="759"/>
        <end position="773"/>
    </location>
</feature>
<dbReference type="EMBL" id="JABXXO010000014">
    <property type="protein sequence ID" value="KAF7760918.1"/>
    <property type="molecule type" value="Genomic_DNA"/>
</dbReference>
<dbReference type="Proteomes" id="UP000629468">
    <property type="component" value="Unassembled WGS sequence"/>
</dbReference>
<sequence>MECHYMARSHNSLATETHLGNTKGNMHRGYPLASSAFTAPGVASFSVKSSENFYGQPSWINSESWSIKNSPASFDTVNASRSHLPKTPSSVSQNSSTVSGNSEQLMIDSSRTCSLISKETTLPFPDGGLGSEKGKEKKTKLGKMCKGASRSTKAISRLFFHSPRSGRVAKRSSLKMPLPCVVPPEEEHVVDPFASGNSVASYGLSPVEPRSSMNHQRTHSFPAAESSFAVDTVNSSLLRPPSISFPGISDSPSWRKSNQQLEGQSKRGRKVSFPSRVCDLSSTSWSPPVQRPRANSVSTTRKVFRDENPPPIPQISRATTAPPLPVPDHLLAQISPSVPHIQLHKSITRQRTKSLSQTNFKEDTRSSSINGRMRPLPPIPNRADRAPAVQTQAQLHSDVNPNMDMKHGSKTLVIAPSPSMPSLKAGYIASPRDASAGISGQRRRAGSIAKHRGPVHEPQNYSKPEILPRAHVPTSRSVPPVASSGMSECISRRRGSNSSGDASPSPSFQQHQPMKSILPPLLTQHLSPPANPSDSKSVSGRLGSPQCRLPRSPSLPELRHGSADTRPVPQLRPNSHSNELRGLPRSVHVRFPSLPTLSRDSGNMPRPQALPIWIVDRLKSRGRDFSRPTSSLSSTDSASSTKSPSLISEKATASGSNTLTYSLTHASNYSVKRDSGSETHSYALHSEPLSVAHERKPTPEAITSTSRNSNSHVFVHPSVPSINSSALKGQSPHSPTTSLLQKRRCLRSPSMPDLRARVTESSVASSDGRSQPSIFPIPHQIRHAPSHSHSQSILAPPIPPIPDNYKLQTPMSPKPGTAPPFDTTFRRPRPNRTRPNEFSYPPTKKAGKPFHMYSNKELEQEDNMVSMGTPPRYPRTLSMMIPSSSQFHRRRMSNGSKSISAKGQGEDIPPVPPLPSSTPMPALLAPRIRNTPLYDKLTVGAAF</sequence>
<accession>A0A8H7C2B3</accession>
<evidence type="ECO:0000256" key="1">
    <source>
        <dbReference type="SAM" id="MobiDB-lite"/>
    </source>
</evidence>
<feature type="compositionally biased region" description="Polar residues" evidence="1">
    <location>
        <begin position="250"/>
        <end position="263"/>
    </location>
</feature>
<feature type="compositionally biased region" description="Polar residues" evidence="1">
    <location>
        <begin position="280"/>
        <end position="301"/>
    </location>
</feature>
<proteinExistence type="predicted"/>
<feature type="compositionally biased region" description="Polar residues" evidence="1">
    <location>
        <begin position="720"/>
        <end position="740"/>
    </location>
</feature>